<dbReference type="PANTHER" id="PTHR43539">
    <property type="entry name" value="FLAVIN-BINDING MONOOXYGENASE-LIKE PROTEIN (AFU_ORTHOLOGUE AFUA_4G09220)"/>
    <property type="match status" value="1"/>
</dbReference>
<dbReference type="GO" id="GO:0050660">
    <property type="term" value="F:flavin adenine dinucleotide binding"/>
    <property type="evidence" value="ECO:0007669"/>
    <property type="project" value="TreeGrafter"/>
</dbReference>
<evidence type="ECO:0000256" key="1">
    <source>
        <dbReference type="ARBA" id="ARBA00023002"/>
    </source>
</evidence>
<name>A0A6B8VQ83_9CORY</name>
<protein>
    <submittedName>
        <fullName evidence="2">Oxidoreductase CzcO</fullName>
        <ecNumber evidence="2">1.-.-.-</ecNumber>
    </submittedName>
</protein>
<dbReference type="SUPFAM" id="SSF51905">
    <property type="entry name" value="FAD/NAD(P)-binding domain"/>
    <property type="match status" value="1"/>
</dbReference>
<reference evidence="3" key="1">
    <citation type="submission" date="2019-11" db="EMBL/GenBank/DDBJ databases">
        <title>Complete genome sequence of Corynebacterium kalinowskii 1959, a novel Corynebacterium species isolated from soil of a small paddock in Vilsendorf, Germany.</title>
        <authorList>
            <person name="Schaffert L."/>
            <person name="Ruwe M."/>
            <person name="Milse J."/>
            <person name="Hanuschka K."/>
            <person name="Ortseifen V."/>
            <person name="Droste J."/>
            <person name="Brandt D."/>
            <person name="Schlueter L."/>
            <person name="Kutter Y."/>
            <person name="Vinke S."/>
            <person name="Viehoefer P."/>
            <person name="Jacob L."/>
            <person name="Luebke N.-C."/>
            <person name="Schulte-Berndt E."/>
            <person name="Hain C."/>
            <person name="Linder M."/>
            <person name="Schmidt P."/>
            <person name="Wollenschlaeger L."/>
            <person name="Luttermann T."/>
            <person name="Thieme E."/>
            <person name="Hassa J."/>
            <person name="Haak M."/>
            <person name="Wittchen M."/>
            <person name="Mentz A."/>
            <person name="Persicke M."/>
            <person name="Busche T."/>
            <person name="Ruckert C."/>
        </authorList>
    </citation>
    <scope>NUCLEOTIDE SEQUENCE [LARGE SCALE GENOMIC DNA]</scope>
    <source>
        <strain evidence="3">1959</strain>
    </source>
</reference>
<dbReference type="Proteomes" id="UP000427071">
    <property type="component" value="Chromosome"/>
</dbReference>
<gene>
    <name evidence="2" type="primary">czcO1</name>
    <name evidence="2" type="ORF">CKALI_01430</name>
</gene>
<sequence>MSHFQVVVIGAGQAGLSTGQQLTHLGLTPGTDFLILDANDGPGGAWRHRWDSLTLGAAHGIADLPGLPAPGGDDATPASTVVADYYGSYEEQFQLAVRRPANVTKVEQDRIFTITLDSGDTLTADIIISATGTWDSPYIPYFPGIDSFQGQQLHTKDYTRAEDFAGKRTLVVGGGLSAVQFLLELEHVTETLWATRRPPDFGVEKQSARWGLDVERRVRERIASGEPPASVVASTGIPARPDYSAGVDRGVLVSRGMFNRVLHDAVVFGEPVAQAKYGWDPLPAGTIESVDVIFWNTGFRHSLAHLAPLKLRNGKGGIDMLDEVRVARNPRVLLAGYGSTASTVGATRAGRRAARAAVELLQNTTN</sequence>
<dbReference type="KEGG" id="ckw:CKALI_01430"/>
<dbReference type="PANTHER" id="PTHR43539:SF78">
    <property type="entry name" value="FLAVIN-CONTAINING MONOOXYGENASE"/>
    <property type="match status" value="1"/>
</dbReference>
<dbReference type="EMBL" id="CP046452">
    <property type="protein sequence ID" value="QGU01185.1"/>
    <property type="molecule type" value="Genomic_DNA"/>
</dbReference>
<dbReference type="EC" id="1.-.-.-" evidence="2"/>
<dbReference type="Pfam" id="PF13738">
    <property type="entry name" value="Pyr_redox_3"/>
    <property type="match status" value="1"/>
</dbReference>
<dbReference type="AlphaFoldDB" id="A0A6B8VQ83"/>
<keyword evidence="3" id="KW-1185">Reference proteome</keyword>
<dbReference type="InterPro" id="IPR036188">
    <property type="entry name" value="FAD/NAD-bd_sf"/>
</dbReference>
<dbReference type="GO" id="GO:0004497">
    <property type="term" value="F:monooxygenase activity"/>
    <property type="evidence" value="ECO:0007669"/>
    <property type="project" value="TreeGrafter"/>
</dbReference>
<organism evidence="2 3">
    <name type="scientific">Corynebacterium kalinowskii</name>
    <dbReference type="NCBI Taxonomy" id="2675216"/>
    <lineage>
        <taxon>Bacteria</taxon>
        <taxon>Bacillati</taxon>
        <taxon>Actinomycetota</taxon>
        <taxon>Actinomycetes</taxon>
        <taxon>Mycobacteriales</taxon>
        <taxon>Corynebacteriaceae</taxon>
        <taxon>Corynebacterium</taxon>
    </lineage>
</organism>
<keyword evidence="1 2" id="KW-0560">Oxidoreductase</keyword>
<dbReference type="Gene3D" id="3.50.50.60">
    <property type="entry name" value="FAD/NAD(P)-binding domain"/>
    <property type="match status" value="1"/>
</dbReference>
<accession>A0A6B8VQ83</accession>
<evidence type="ECO:0000313" key="3">
    <source>
        <dbReference type="Proteomes" id="UP000427071"/>
    </source>
</evidence>
<dbReference type="RefSeq" id="WP_156191613.1">
    <property type="nucleotide sequence ID" value="NZ_CP046452.1"/>
</dbReference>
<dbReference type="InterPro" id="IPR050982">
    <property type="entry name" value="Auxin_biosynth/cation_transpt"/>
</dbReference>
<proteinExistence type="predicted"/>
<evidence type="ECO:0000313" key="2">
    <source>
        <dbReference type="EMBL" id="QGU01185.1"/>
    </source>
</evidence>
<dbReference type="PRINTS" id="PR00469">
    <property type="entry name" value="PNDRDTASEII"/>
</dbReference>